<feature type="chain" id="PRO_5046953749" description="DUF5666 domain-containing protein" evidence="1">
    <location>
        <begin position="27"/>
        <end position="97"/>
    </location>
</feature>
<accession>A0ABW9RX01</accession>
<keyword evidence="1" id="KW-0732">Signal</keyword>
<comment type="caution">
    <text evidence="2">The sequence shown here is derived from an EMBL/GenBank/DDBJ whole genome shotgun (WGS) entry which is preliminary data.</text>
</comment>
<gene>
    <name evidence="2" type="ORF">E1163_26625</name>
</gene>
<dbReference type="Proteomes" id="UP000798808">
    <property type="component" value="Unassembled WGS sequence"/>
</dbReference>
<reference evidence="2 3" key="1">
    <citation type="submission" date="2019-02" db="EMBL/GenBank/DDBJ databases">
        <authorList>
            <person name="Goldberg S.R."/>
            <person name="Haltli B.A."/>
            <person name="Correa H."/>
            <person name="Russell K.G."/>
        </authorList>
    </citation>
    <scope>NUCLEOTIDE SEQUENCE [LARGE SCALE GENOMIC DNA]</scope>
    <source>
        <strain evidence="2 3">JCM 16186</strain>
    </source>
</reference>
<proteinExistence type="predicted"/>
<keyword evidence="3" id="KW-1185">Reference proteome</keyword>
<protein>
    <recommendedName>
        <fullName evidence="4">DUF5666 domain-containing protein</fullName>
    </recommendedName>
</protein>
<evidence type="ECO:0000313" key="2">
    <source>
        <dbReference type="EMBL" id="MTI28561.1"/>
    </source>
</evidence>
<dbReference type="RefSeq" id="WP_155176209.1">
    <property type="nucleotide sequence ID" value="NZ_BAAAFL010000053.1"/>
</dbReference>
<evidence type="ECO:0008006" key="4">
    <source>
        <dbReference type="Google" id="ProtNLM"/>
    </source>
</evidence>
<evidence type="ECO:0000313" key="3">
    <source>
        <dbReference type="Proteomes" id="UP000798808"/>
    </source>
</evidence>
<feature type="signal peptide" evidence="1">
    <location>
        <begin position="1"/>
        <end position="26"/>
    </location>
</feature>
<name>A0ABW9RX01_9BACT</name>
<organism evidence="2 3">
    <name type="scientific">Fulvivirga kasyanovii</name>
    <dbReference type="NCBI Taxonomy" id="396812"/>
    <lineage>
        <taxon>Bacteria</taxon>
        <taxon>Pseudomonadati</taxon>
        <taxon>Bacteroidota</taxon>
        <taxon>Cytophagia</taxon>
        <taxon>Cytophagales</taxon>
        <taxon>Fulvivirgaceae</taxon>
        <taxon>Fulvivirga</taxon>
    </lineage>
</organism>
<sequence>MKRFFNRKAKVLIVGFLLAASSVGHASVYLRYHNKDSKNHVFTVRIAGMTKTVEFGSSRTASVTIAGGSEEAEIQTACGWEKVKDGDNITIKDGCID</sequence>
<dbReference type="EMBL" id="SMLW01000667">
    <property type="protein sequence ID" value="MTI28561.1"/>
    <property type="molecule type" value="Genomic_DNA"/>
</dbReference>
<evidence type="ECO:0000256" key="1">
    <source>
        <dbReference type="SAM" id="SignalP"/>
    </source>
</evidence>